<evidence type="ECO:0000256" key="3">
    <source>
        <dbReference type="ARBA" id="ARBA00023027"/>
    </source>
</evidence>
<dbReference type="Gene3D" id="1.10.1040.10">
    <property type="entry name" value="N-(1-d-carboxylethyl)-l-norvaline Dehydrogenase, domain 2"/>
    <property type="match status" value="1"/>
</dbReference>
<evidence type="ECO:0000259" key="8">
    <source>
        <dbReference type="Pfam" id="PF02737"/>
    </source>
</evidence>
<dbReference type="InterPro" id="IPR006180">
    <property type="entry name" value="3-OHacyl-CoA_DH_CS"/>
</dbReference>
<organism evidence="9 10">
    <name type="scientific">Plasticicumulans acidivorans</name>
    <dbReference type="NCBI Taxonomy" id="886464"/>
    <lineage>
        <taxon>Bacteria</taxon>
        <taxon>Pseudomonadati</taxon>
        <taxon>Pseudomonadota</taxon>
        <taxon>Gammaproteobacteria</taxon>
        <taxon>Candidatus Competibacteraceae</taxon>
        <taxon>Plasticicumulans</taxon>
    </lineage>
</organism>
<dbReference type="InterPro" id="IPR006108">
    <property type="entry name" value="3HC_DH_C"/>
</dbReference>
<dbReference type="Gene3D" id="3.40.50.720">
    <property type="entry name" value="NAD(P)-binding Rossmann-like Domain"/>
    <property type="match status" value="1"/>
</dbReference>
<gene>
    <name evidence="9" type="ORF">C7443_108119</name>
</gene>
<evidence type="ECO:0000313" key="10">
    <source>
        <dbReference type="Proteomes" id="UP000246569"/>
    </source>
</evidence>
<dbReference type="PANTHER" id="PTHR48075">
    <property type="entry name" value="3-HYDROXYACYL-COA DEHYDROGENASE FAMILY PROTEIN"/>
    <property type="match status" value="1"/>
</dbReference>
<reference evidence="9 10" key="1">
    <citation type="submission" date="2018-05" db="EMBL/GenBank/DDBJ databases">
        <title>Genomic Encyclopedia of Type Strains, Phase IV (KMG-IV): sequencing the most valuable type-strain genomes for metagenomic binning, comparative biology and taxonomic classification.</title>
        <authorList>
            <person name="Goeker M."/>
        </authorList>
    </citation>
    <scope>NUCLEOTIDE SEQUENCE [LARGE SCALE GENOMIC DNA]</scope>
    <source>
        <strain evidence="9 10">DSM 23606</strain>
    </source>
</reference>
<feature type="binding site" evidence="5">
    <location>
        <position position="97"/>
    </location>
    <ligand>
        <name>NAD(+)</name>
        <dbReference type="ChEBI" id="CHEBI:57540"/>
    </ligand>
</feature>
<dbReference type="SUPFAM" id="SSF51735">
    <property type="entry name" value="NAD(P)-binding Rossmann-fold domains"/>
    <property type="match status" value="1"/>
</dbReference>
<dbReference type="Pfam" id="PF00725">
    <property type="entry name" value="3HCDH"/>
    <property type="match status" value="1"/>
</dbReference>
<dbReference type="GO" id="GO:0006631">
    <property type="term" value="P:fatty acid metabolic process"/>
    <property type="evidence" value="ECO:0007669"/>
    <property type="project" value="InterPro"/>
</dbReference>
<feature type="binding site" evidence="5">
    <location>
        <begin position="10"/>
        <end position="15"/>
    </location>
    <ligand>
        <name>NAD(+)</name>
        <dbReference type="ChEBI" id="CHEBI:57540"/>
    </ligand>
</feature>
<dbReference type="GO" id="GO:0070403">
    <property type="term" value="F:NAD+ binding"/>
    <property type="evidence" value="ECO:0007669"/>
    <property type="project" value="InterPro"/>
</dbReference>
<feature type="binding site" evidence="5">
    <location>
        <position position="274"/>
    </location>
    <ligand>
        <name>NAD(+)</name>
        <dbReference type="ChEBI" id="CHEBI:57540"/>
    </ligand>
</feature>
<dbReference type="InterPro" id="IPR006176">
    <property type="entry name" value="3-OHacyl-CoA_DH_NAD-bd"/>
</dbReference>
<feature type="binding site" evidence="5">
    <location>
        <position position="33"/>
    </location>
    <ligand>
        <name>NAD(+)</name>
        <dbReference type="ChEBI" id="CHEBI:57540"/>
    </ligand>
</feature>
<dbReference type="SUPFAM" id="SSF48179">
    <property type="entry name" value="6-phosphogluconate dehydrogenase C-terminal domain-like"/>
    <property type="match status" value="1"/>
</dbReference>
<evidence type="ECO:0000259" key="7">
    <source>
        <dbReference type="Pfam" id="PF00725"/>
    </source>
</evidence>
<dbReference type="OrthoDB" id="5389341at2"/>
<keyword evidence="2" id="KW-0560">Oxidoreductase</keyword>
<dbReference type="AlphaFoldDB" id="A0A317MSN1"/>
<feature type="binding site" evidence="6">
    <location>
        <position position="49"/>
    </location>
    <ligand>
        <name>CoA</name>
        <dbReference type="ChEBI" id="CHEBI:57287"/>
    </ligand>
</feature>
<dbReference type="Pfam" id="PF02737">
    <property type="entry name" value="3HCDH_N"/>
    <property type="match status" value="1"/>
</dbReference>
<name>A0A317MSN1_9GAMM</name>
<evidence type="ECO:0000256" key="5">
    <source>
        <dbReference type="PIRSR" id="PIRSR000105-2"/>
    </source>
</evidence>
<feature type="domain" description="3-hydroxyacyl-CoA dehydrogenase C-terminal" evidence="7">
    <location>
        <begin position="186"/>
        <end position="282"/>
    </location>
</feature>
<sequence length="285" mass="30457">MEIKKIGVVGAGQMGNGIAQVSAAAGYEVIMRDINDAAVARGMATIAKSLDRLLTKGKISAEDKAQTLARLSGVTDVAALADCDIVIEAATENESLKLSIFRELDGIVKPEAILASNTSSISITRIAAATKRPQQVIGMHFMNPVPMMQLVEIIRALQTSDATYAATEALASAVGKTPVEVKDSFGFVSNRVLIPMINEAVYCLYEGIGTPEAIDTVMKLGMNHPMGPLTLADLIGLDTCLSIMEVLYEGFNDSKYRPCPLLKQMVDAGYLGRKSGRGFYDYSAK</sequence>
<evidence type="ECO:0000256" key="1">
    <source>
        <dbReference type="ARBA" id="ARBA00009463"/>
    </source>
</evidence>
<dbReference type="InterPro" id="IPR008927">
    <property type="entry name" value="6-PGluconate_DH-like_C_sf"/>
</dbReference>
<proteinExistence type="inferred from homology"/>
<evidence type="ECO:0000313" key="9">
    <source>
        <dbReference type="EMBL" id="PWV60190.1"/>
    </source>
</evidence>
<feature type="binding site" evidence="6">
    <location>
        <position position="56"/>
    </location>
    <ligand>
        <name>CoA</name>
        <dbReference type="ChEBI" id="CHEBI:57287"/>
    </ligand>
</feature>
<dbReference type="GO" id="GO:0016616">
    <property type="term" value="F:oxidoreductase activity, acting on the CH-OH group of donors, NAD or NADP as acceptor"/>
    <property type="evidence" value="ECO:0007669"/>
    <property type="project" value="InterPro"/>
</dbReference>
<feature type="domain" description="3-hydroxyacyl-CoA dehydrogenase NAD binding" evidence="8">
    <location>
        <begin position="5"/>
        <end position="183"/>
    </location>
</feature>
<dbReference type="PANTHER" id="PTHR48075:SF5">
    <property type="entry name" value="3-HYDROXYBUTYRYL-COA DEHYDROGENASE"/>
    <property type="match status" value="1"/>
</dbReference>
<feature type="site" description="Important for catalytic activity" evidence="4">
    <location>
        <position position="140"/>
    </location>
</feature>
<keyword evidence="3 5" id="KW-0520">NAD</keyword>
<dbReference type="InterPro" id="IPR036291">
    <property type="entry name" value="NAD(P)-bd_dom_sf"/>
</dbReference>
<accession>A0A317MSN1</accession>
<comment type="caution">
    <text evidence="9">The sequence shown here is derived from an EMBL/GenBank/DDBJ whole genome shotgun (WGS) entry which is preliminary data.</text>
</comment>
<feature type="binding site" evidence="5">
    <location>
        <position position="143"/>
    </location>
    <ligand>
        <name>NAD(+)</name>
        <dbReference type="ChEBI" id="CHEBI:57540"/>
    </ligand>
</feature>
<dbReference type="RefSeq" id="WP_110019295.1">
    <property type="nucleotide sequence ID" value="NZ_QGTJ01000008.1"/>
</dbReference>
<dbReference type="NCBIfam" id="NF004474">
    <property type="entry name" value="PRK05808.1"/>
    <property type="match status" value="1"/>
</dbReference>
<evidence type="ECO:0000256" key="4">
    <source>
        <dbReference type="PIRSR" id="PIRSR000105-1"/>
    </source>
</evidence>
<feature type="binding site" evidence="5">
    <location>
        <position position="119"/>
    </location>
    <ligand>
        <name>NAD(+)</name>
        <dbReference type="ChEBI" id="CHEBI:57540"/>
    </ligand>
</feature>
<dbReference type="Proteomes" id="UP000246569">
    <property type="component" value="Unassembled WGS sequence"/>
</dbReference>
<keyword evidence="10" id="KW-1185">Reference proteome</keyword>
<dbReference type="PROSITE" id="PS00067">
    <property type="entry name" value="3HCDH"/>
    <property type="match status" value="1"/>
</dbReference>
<comment type="similarity">
    <text evidence="1">Belongs to the 3-hydroxyacyl-CoA dehydrogenase family.</text>
</comment>
<dbReference type="NCBIfam" id="NF005715">
    <property type="entry name" value="PRK07530.1"/>
    <property type="match status" value="1"/>
</dbReference>
<feature type="binding site" evidence="6">
    <location>
        <position position="119"/>
    </location>
    <ligand>
        <name>CoA</name>
        <dbReference type="ChEBI" id="CHEBI:57287"/>
    </ligand>
</feature>
<feature type="binding site" evidence="5">
    <location>
        <position position="92"/>
    </location>
    <ligand>
        <name>NAD(+)</name>
        <dbReference type="ChEBI" id="CHEBI:57540"/>
    </ligand>
</feature>
<dbReference type="InterPro" id="IPR022694">
    <property type="entry name" value="3-OHacyl-CoA_DH"/>
</dbReference>
<dbReference type="NCBIfam" id="NF005875">
    <property type="entry name" value="PRK07819.1"/>
    <property type="match status" value="1"/>
</dbReference>
<dbReference type="FunFam" id="3.40.50.720:FF:000009">
    <property type="entry name" value="Fatty oxidation complex, alpha subunit"/>
    <property type="match status" value="1"/>
</dbReference>
<dbReference type="PIRSF" id="PIRSF000105">
    <property type="entry name" value="HCDH"/>
    <property type="match status" value="1"/>
</dbReference>
<evidence type="ECO:0000256" key="6">
    <source>
        <dbReference type="PIRSR" id="PIRSR000105-3"/>
    </source>
</evidence>
<dbReference type="InterPro" id="IPR013328">
    <property type="entry name" value="6PGD_dom2"/>
</dbReference>
<evidence type="ECO:0000256" key="2">
    <source>
        <dbReference type="ARBA" id="ARBA00023002"/>
    </source>
</evidence>
<dbReference type="EMBL" id="QGTJ01000008">
    <property type="protein sequence ID" value="PWV60190.1"/>
    <property type="molecule type" value="Genomic_DNA"/>
</dbReference>
<protein>
    <submittedName>
        <fullName evidence="9">3-hydroxyacyl-CoA dehydrogenase</fullName>
    </submittedName>
</protein>